<reference evidence="5 6" key="1">
    <citation type="submission" date="2020-10" db="EMBL/GenBank/DDBJ databases">
        <title>Connecting structure to function with the recovery of over 1000 high-quality activated sludge metagenome-assembled genomes encoding full-length rRNA genes using long-read sequencing.</title>
        <authorList>
            <person name="Singleton C.M."/>
            <person name="Petriglieri F."/>
            <person name="Kristensen J.M."/>
            <person name="Kirkegaard R.H."/>
            <person name="Michaelsen T.Y."/>
            <person name="Andersen M.H."/>
            <person name="Karst S.M."/>
            <person name="Dueholm M.S."/>
            <person name="Nielsen P.H."/>
            <person name="Albertsen M."/>
        </authorList>
    </citation>
    <scope>NUCLEOTIDE SEQUENCE [LARGE SCALE GENOMIC DNA]</scope>
    <source>
        <strain evidence="5">Ribe_18-Q3-R11-54_BAT3C.373</strain>
    </source>
</reference>
<dbReference type="EMBL" id="JADKFW010000021">
    <property type="protein sequence ID" value="MBK9719523.1"/>
    <property type="molecule type" value="Genomic_DNA"/>
</dbReference>
<dbReference type="InterPro" id="IPR028994">
    <property type="entry name" value="Integrin_alpha_N"/>
</dbReference>
<dbReference type="Pfam" id="PF14312">
    <property type="entry name" value="FG-GAP_2"/>
    <property type="match status" value="1"/>
</dbReference>
<dbReference type="AlphaFoldDB" id="A0A9D7SBT8"/>
<dbReference type="PANTHER" id="PTHR36220">
    <property type="entry name" value="UNNAMED PRODUCT"/>
    <property type="match status" value="1"/>
</dbReference>
<protein>
    <submittedName>
        <fullName evidence="5">T9SS type A sorting domain-containing protein</fullName>
    </submittedName>
</protein>
<keyword evidence="3" id="KW-0325">Glycoprotein</keyword>
<accession>A0A9D7SBT8</accession>
<dbReference type="Pfam" id="PF18962">
    <property type="entry name" value="Por_Secre_tail"/>
    <property type="match status" value="1"/>
</dbReference>
<proteinExistence type="predicted"/>
<dbReference type="NCBIfam" id="TIGR04183">
    <property type="entry name" value="Por_Secre_tail"/>
    <property type="match status" value="1"/>
</dbReference>
<evidence type="ECO:0000256" key="2">
    <source>
        <dbReference type="ARBA" id="ARBA00022737"/>
    </source>
</evidence>
<evidence type="ECO:0000259" key="4">
    <source>
        <dbReference type="Pfam" id="PF18962"/>
    </source>
</evidence>
<evidence type="ECO:0000313" key="6">
    <source>
        <dbReference type="Proteomes" id="UP000808349"/>
    </source>
</evidence>
<dbReference type="PROSITE" id="PS51470">
    <property type="entry name" value="FG_GAP"/>
    <property type="match status" value="1"/>
</dbReference>
<dbReference type="Gene3D" id="2.130.10.130">
    <property type="entry name" value="Integrin alpha, N-terminal"/>
    <property type="match status" value="1"/>
</dbReference>
<dbReference type="Proteomes" id="UP000808349">
    <property type="component" value="Unassembled WGS sequence"/>
</dbReference>
<evidence type="ECO:0000256" key="3">
    <source>
        <dbReference type="ARBA" id="ARBA00023180"/>
    </source>
</evidence>
<dbReference type="InterPro" id="IPR011043">
    <property type="entry name" value="Gal_Oxase/kelch_b-propeller"/>
</dbReference>
<comment type="caution">
    <text evidence="5">The sequence shown here is derived from an EMBL/GenBank/DDBJ whole genome shotgun (WGS) entry which is preliminary data.</text>
</comment>
<keyword evidence="2" id="KW-0677">Repeat</keyword>
<dbReference type="SUPFAM" id="SSF101898">
    <property type="entry name" value="NHL repeat"/>
    <property type="match status" value="1"/>
</dbReference>
<evidence type="ECO:0000256" key="1">
    <source>
        <dbReference type="ARBA" id="ARBA00022729"/>
    </source>
</evidence>
<evidence type="ECO:0000313" key="5">
    <source>
        <dbReference type="EMBL" id="MBK9719523.1"/>
    </source>
</evidence>
<organism evidence="5 6">
    <name type="scientific">Candidatus Defluviibacterium haderslevense</name>
    <dbReference type="NCBI Taxonomy" id="2981993"/>
    <lineage>
        <taxon>Bacteria</taxon>
        <taxon>Pseudomonadati</taxon>
        <taxon>Bacteroidota</taxon>
        <taxon>Saprospiria</taxon>
        <taxon>Saprospirales</taxon>
        <taxon>Saprospiraceae</taxon>
        <taxon>Candidatus Defluviibacterium</taxon>
    </lineage>
</organism>
<dbReference type="InterPro" id="IPR013519">
    <property type="entry name" value="Int_alpha_beta-p"/>
</dbReference>
<dbReference type="InterPro" id="IPR026444">
    <property type="entry name" value="Secre_tail"/>
</dbReference>
<dbReference type="InterPro" id="IPR013517">
    <property type="entry name" value="FG-GAP"/>
</dbReference>
<feature type="domain" description="Secretion system C-terminal sorting" evidence="4">
    <location>
        <begin position="389"/>
        <end position="456"/>
    </location>
</feature>
<keyword evidence="1" id="KW-0732">Signal</keyword>
<dbReference type="SUPFAM" id="SSF50965">
    <property type="entry name" value="Galactose oxidase, central domain"/>
    <property type="match status" value="1"/>
</dbReference>
<gene>
    <name evidence="5" type="ORF">IPO85_18800</name>
</gene>
<dbReference type="PANTHER" id="PTHR36220:SF1">
    <property type="entry name" value="GAMMA TUBULIN COMPLEX COMPONENT C-TERMINAL DOMAIN-CONTAINING PROTEIN"/>
    <property type="match status" value="1"/>
</dbReference>
<sequence>MIGEFENDQFGYSVCISGNGNFVAIGAPANSDPIYHAGQVSVYALINENWVQIGSDINGKAKLDWFGFSVALSDNGLKLVASSHNSQYVRVFEFNGRNWDQIGKDIPAGRGSKETAEVAISANGNIIAVGAAAFPDLVIHRGVVRVYQFKDSDWQQIGSDILGKNEKDQCGFSVSLSSDGTILATGSINNNSGGDQAGQARIYKLIDGDWSQQGEDINGRGEGYLFGATTSLSADGNRIAIGGFRGFHLGDNTGYVGIYEFNSGNWKRVGQEINGFEDEELGLDVSLSGDGERVAISSPENADCPVRIFDLINNKWEQVGKSIKTNRESPSTGISIRLSRDGNRIATTTFQYGGIAQVYDISSVSIGDTIGQDCGKSYKKPGEIPKVMIFPNPTSGELFVTGIDLIKINDEKKLILFDALGRKVEGFAIQEHSINLNFIPPGLYFLKIENKIEKIIKISF</sequence>
<name>A0A9D7SBT8_9BACT</name>